<dbReference type="Proteomes" id="UP000295150">
    <property type="component" value="Unassembled WGS sequence"/>
</dbReference>
<sequence length="200" mass="20874">MPSEPLVALVMAAGRSRRFGGADKRRAVLPDGRNLLASSCQLAREAFADVRVVLREEDDPLALGLVDPALGVVRAPGGDAGLGASLADAFTALGRDPLLADCLAAAVLLGDMPAIAPDTLRRLRDLAGRELILRPCQGGRPGHPVLFGRAFWPALERLAGDTGGQPVLRHHPASLRTLSVADPGIHQDIDTPEALAALEG</sequence>
<dbReference type="GO" id="GO:0016779">
    <property type="term" value="F:nucleotidyltransferase activity"/>
    <property type="evidence" value="ECO:0007669"/>
    <property type="project" value="UniProtKB-KW"/>
</dbReference>
<evidence type="ECO:0000313" key="3">
    <source>
        <dbReference type="EMBL" id="TDO16495.1"/>
    </source>
</evidence>
<keyword evidence="1" id="KW-0460">Magnesium</keyword>
<gene>
    <name evidence="3" type="ORF">DFO68_10121</name>
</gene>
<evidence type="ECO:0000259" key="2">
    <source>
        <dbReference type="Pfam" id="PF12804"/>
    </source>
</evidence>
<organism evidence="3 4">
    <name type="scientific">Halomonas ventosae</name>
    <dbReference type="NCBI Taxonomy" id="229007"/>
    <lineage>
        <taxon>Bacteria</taxon>
        <taxon>Pseudomonadati</taxon>
        <taxon>Pseudomonadota</taxon>
        <taxon>Gammaproteobacteria</taxon>
        <taxon>Oceanospirillales</taxon>
        <taxon>Halomonadaceae</taxon>
        <taxon>Halomonas</taxon>
    </lineage>
</organism>
<dbReference type="Pfam" id="PF12804">
    <property type="entry name" value="NTP_transf_3"/>
    <property type="match status" value="1"/>
</dbReference>
<dbReference type="RefSeq" id="WP_133480855.1">
    <property type="nucleotide sequence ID" value="NZ_SNWH01000001.1"/>
</dbReference>
<dbReference type="InterPro" id="IPR025877">
    <property type="entry name" value="MobA-like_NTP_Trfase"/>
</dbReference>
<name>A0A4R6I6W0_9GAMM</name>
<dbReference type="AlphaFoldDB" id="A0A4R6I6W0"/>
<dbReference type="OrthoDB" id="5298023at2"/>
<reference evidence="3 4" key="1">
    <citation type="submission" date="2019-03" db="EMBL/GenBank/DDBJ databases">
        <title>Freshwater and sediment microbial communities from various areas in North America, analyzing microbe dynamics in response to fracking.</title>
        <authorList>
            <person name="Lamendella R."/>
        </authorList>
    </citation>
    <scope>NUCLEOTIDE SEQUENCE [LARGE SCALE GENOMIC DNA]</scope>
    <source>
        <strain evidence="3 4">1_TX</strain>
    </source>
</reference>
<feature type="domain" description="MobA-like NTP transferase" evidence="2">
    <location>
        <begin position="8"/>
        <end position="171"/>
    </location>
</feature>
<dbReference type="EMBL" id="SNWH01000001">
    <property type="protein sequence ID" value="TDO16495.1"/>
    <property type="molecule type" value="Genomic_DNA"/>
</dbReference>
<dbReference type="CDD" id="cd04182">
    <property type="entry name" value="GT_2_like_f"/>
    <property type="match status" value="1"/>
</dbReference>
<evidence type="ECO:0000256" key="1">
    <source>
        <dbReference type="ARBA" id="ARBA00022842"/>
    </source>
</evidence>
<dbReference type="PANTHER" id="PTHR43777">
    <property type="entry name" value="MOLYBDENUM COFACTOR CYTIDYLYLTRANSFERASE"/>
    <property type="match status" value="1"/>
</dbReference>
<proteinExistence type="predicted"/>
<comment type="caution">
    <text evidence="3">The sequence shown here is derived from an EMBL/GenBank/DDBJ whole genome shotgun (WGS) entry which is preliminary data.</text>
</comment>
<dbReference type="SUPFAM" id="SSF53448">
    <property type="entry name" value="Nucleotide-diphospho-sugar transferases"/>
    <property type="match status" value="1"/>
</dbReference>
<keyword evidence="4" id="KW-1185">Reference proteome</keyword>
<protein>
    <submittedName>
        <fullName evidence="3">Molybdenum cofactor cytidylyltransferase</fullName>
    </submittedName>
</protein>
<keyword evidence="3" id="KW-0548">Nucleotidyltransferase</keyword>
<dbReference type="InterPro" id="IPR029044">
    <property type="entry name" value="Nucleotide-diphossugar_trans"/>
</dbReference>
<dbReference type="PANTHER" id="PTHR43777:SF1">
    <property type="entry name" value="MOLYBDENUM COFACTOR CYTIDYLYLTRANSFERASE"/>
    <property type="match status" value="1"/>
</dbReference>
<dbReference type="Gene3D" id="3.90.550.10">
    <property type="entry name" value="Spore Coat Polysaccharide Biosynthesis Protein SpsA, Chain A"/>
    <property type="match status" value="1"/>
</dbReference>
<evidence type="ECO:0000313" key="4">
    <source>
        <dbReference type="Proteomes" id="UP000295150"/>
    </source>
</evidence>
<accession>A0A4R6I6W0</accession>
<keyword evidence="3" id="KW-0808">Transferase</keyword>